<dbReference type="EMBL" id="HADZ01014467">
    <property type="protein sequence ID" value="SBP78408.1"/>
    <property type="molecule type" value="Transcribed_RNA"/>
</dbReference>
<gene>
    <name evidence="1" type="primary">Nfu_g_1_016208</name>
</gene>
<evidence type="ECO:0000313" key="1">
    <source>
        <dbReference type="EMBL" id="SBP78408.1"/>
    </source>
</evidence>
<name>A0A1A8CH70_NOTKA</name>
<protein>
    <submittedName>
        <fullName evidence="1">Uncharacterized protein</fullName>
    </submittedName>
</protein>
<dbReference type="AlphaFoldDB" id="A0A1A8CH70"/>
<feature type="non-terminal residue" evidence="1">
    <location>
        <position position="62"/>
    </location>
</feature>
<accession>A0A1A8CH70</accession>
<organism evidence="1">
    <name type="scientific">Nothobranchius kadleci</name>
    <name type="common">African annual killifish</name>
    <dbReference type="NCBI Taxonomy" id="1051664"/>
    <lineage>
        <taxon>Eukaryota</taxon>
        <taxon>Metazoa</taxon>
        <taxon>Chordata</taxon>
        <taxon>Craniata</taxon>
        <taxon>Vertebrata</taxon>
        <taxon>Euteleostomi</taxon>
        <taxon>Actinopterygii</taxon>
        <taxon>Neopterygii</taxon>
        <taxon>Teleostei</taxon>
        <taxon>Neoteleostei</taxon>
        <taxon>Acanthomorphata</taxon>
        <taxon>Ovalentaria</taxon>
        <taxon>Atherinomorphae</taxon>
        <taxon>Cyprinodontiformes</taxon>
        <taxon>Nothobranchiidae</taxon>
        <taxon>Nothobranchius</taxon>
    </lineage>
</organism>
<reference evidence="1" key="1">
    <citation type="submission" date="2016-05" db="EMBL/GenBank/DDBJ databases">
        <authorList>
            <person name="Lavstsen T."/>
            <person name="Jespersen J.S."/>
        </authorList>
    </citation>
    <scope>NUCLEOTIDE SEQUENCE</scope>
    <source>
        <tissue evidence="1">Brain</tissue>
    </source>
</reference>
<reference evidence="1" key="2">
    <citation type="submission" date="2016-06" db="EMBL/GenBank/DDBJ databases">
        <title>The genome of a short-lived fish provides insights into sex chromosome evolution and the genetic control of aging.</title>
        <authorList>
            <person name="Reichwald K."/>
            <person name="Felder M."/>
            <person name="Petzold A."/>
            <person name="Koch P."/>
            <person name="Groth M."/>
            <person name="Platzer M."/>
        </authorList>
    </citation>
    <scope>NUCLEOTIDE SEQUENCE</scope>
    <source>
        <tissue evidence="1">Brain</tissue>
    </source>
</reference>
<proteinExistence type="predicted"/>
<sequence length="62" mass="7475">MAFVSHPTSIITHKPRFYVYKAEKSGRMIKHQEDQSNKQNSHYRYIETLSQRQKAFAYVRNK</sequence>